<proteinExistence type="predicted"/>
<gene>
    <name evidence="1" type="ORF">ETSY2_51850</name>
</gene>
<organism evidence="1 2">
    <name type="scientific">Candidatus Entotheonella gemina</name>
    <dbReference type="NCBI Taxonomy" id="1429439"/>
    <lineage>
        <taxon>Bacteria</taxon>
        <taxon>Pseudomonadati</taxon>
        <taxon>Nitrospinota/Tectimicrobiota group</taxon>
        <taxon>Candidatus Tectimicrobiota</taxon>
        <taxon>Candidatus Entotheonellia</taxon>
        <taxon>Candidatus Entotheonellales</taxon>
        <taxon>Candidatus Entotheonellaceae</taxon>
        <taxon>Candidatus Entotheonella</taxon>
    </lineage>
</organism>
<dbReference type="AlphaFoldDB" id="W4L5P1"/>
<dbReference type="HOGENOM" id="CLU_3408961_0_0_7"/>
<keyword evidence="2" id="KW-1185">Reference proteome</keyword>
<evidence type="ECO:0000313" key="2">
    <source>
        <dbReference type="Proteomes" id="UP000019140"/>
    </source>
</evidence>
<name>W4L5P1_9BACT</name>
<sequence>MKRVATPLTKSPNQGLSGERHVALIIIHR</sequence>
<protein>
    <submittedName>
        <fullName evidence="1">Uncharacterized protein</fullName>
    </submittedName>
</protein>
<evidence type="ECO:0000313" key="1">
    <source>
        <dbReference type="EMBL" id="ETW93199.1"/>
    </source>
</evidence>
<accession>W4L5P1</accession>
<dbReference type="Proteomes" id="UP000019140">
    <property type="component" value="Unassembled WGS sequence"/>
</dbReference>
<comment type="caution">
    <text evidence="1">The sequence shown here is derived from an EMBL/GenBank/DDBJ whole genome shotgun (WGS) entry which is preliminary data.</text>
</comment>
<reference evidence="1 2" key="1">
    <citation type="journal article" date="2014" name="Nature">
        <title>An environmental bacterial taxon with a large and distinct metabolic repertoire.</title>
        <authorList>
            <person name="Wilson M.C."/>
            <person name="Mori T."/>
            <person name="Ruckert C."/>
            <person name="Uria A.R."/>
            <person name="Helf M.J."/>
            <person name="Takada K."/>
            <person name="Gernert C."/>
            <person name="Steffens U.A."/>
            <person name="Heycke N."/>
            <person name="Schmitt S."/>
            <person name="Rinke C."/>
            <person name="Helfrich E.J."/>
            <person name="Brachmann A.O."/>
            <person name="Gurgui C."/>
            <person name="Wakimoto T."/>
            <person name="Kracht M."/>
            <person name="Crusemann M."/>
            <person name="Hentschel U."/>
            <person name="Abe I."/>
            <person name="Matsunaga S."/>
            <person name="Kalinowski J."/>
            <person name="Takeyama H."/>
            <person name="Piel J."/>
        </authorList>
    </citation>
    <scope>NUCLEOTIDE SEQUENCE [LARGE SCALE GENOMIC DNA]</scope>
    <source>
        <strain evidence="2">TSY2</strain>
    </source>
</reference>
<dbReference type="EMBL" id="AZHX01002699">
    <property type="protein sequence ID" value="ETW93199.1"/>
    <property type="molecule type" value="Genomic_DNA"/>
</dbReference>